<sequence>MVQLPTELIALICSQSNDHPTIASLCRVSRRFVAPAQEHLFRTVDLEGKTLRILRAWCSTVARHHVLAERVHSLSLQLPVTVAFMPEDAEKLSKALRACRNLKELHISSEKSGQADSVNGWLLSNVPFRLTKFADTYFSPEYYLEETLAQQTEIQVLALPFGVSLPENTLPAGRLPNLIAMSASLDAIPIDRPLERIEMPYERQLPKIVRFSGTLTTLSIIVPRHLTTHPKYIMDALLPAIPTLKHLAVVLVDATRLRVGRQMVPSTSTSKTKSTSQSSPCSGILRCSTYIHAL</sequence>
<protein>
    <recommendedName>
        <fullName evidence="3">F-box domain-containing protein</fullName>
    </recommendedName>
</protein>
<evidence type="ECO:0000313" key="1">
    <source>
        <dbReference type="EMBL" id="GAT54738.1"/>
    </source>
</evidence>
<dbReference type="Proteomes" id="UP000815677">
    <property type="component" value="Unassembled WGS sequence"/>
</dbReference>
<keyword evidence="2" id="KW-1185">Reference proteome</keyword>
<evidence type="ECO:0000313" key="2">
    <source>
        <dbReference type="Proteomes" id="UP000815677"/>
    </source>
</evidence>
<accession>A0ABQ0LUF0</accession>
<dbReference type="EMBL" id="DF848761">
    <property type="protein sequence ID" value="GAT54738.1"/>
    <property type="molecule type" value="Genomic_DNA"/>
</dbReference>
<evidence type="ECO:0008006" key="3">
    <source>
        <dbReference type="Google" id="ProtNLM"/>
    </source>
</evidence>
<reference evidence="1" key="1">
    <citation type="submission" date="2014-09" db="EMBL/GenBank/DDBJ databases">
        <title>Genome sequence of the luminous mushroom Mycena chlorophos for searching fungal bioluminescence genes.</title>
        <authorList>
            <person name="Tanaka Y."/>
            <person name="Kasuga D."/>
            <person name="Oba Y."/>
            <person name="Hase S."/>
            <person name="Sato K."/>
            <person name="Oba Y."/>
            <person name="Sakakibara Y."/>
        </authorList>
    </citation>
    <scope>NUCLEOTIDE SEQUENCE</scope>
</reference>
<proteinExistence type="predicted"/>
<organism evidence="1 2">
    <name type="scientific">Mycena chlorophos</name>
    <name type="common">Agaric fungus</name>
    <name type="synonym">Agaricus chlorophos</name>
    <dbReference type="NCBI Taxonomy" id="658473"/>
    <lineage>
        <taxon>Eukaryota</taxon>
        <taxon>Fungi</taxon>
        <taxon>Dikarya</taxon>
        <taxon>Basidiomycota</taxon>
        <taxon>Agaricomycotina</taxon>
        <taxon>Agaricomycetes</taxon>
        <taxon>Agaricomycetidae</taxon>
        <taxon>Agaricales</taxon>
        <taxon>Marasmiineae</taxon>
        <taxon>Mycenaceae</taxon>
        <taxon>Mycena</taxon>
    </lineage>
</organism>
<gene>
    <name evidence="1" type="ORF">MCHLO_11567</name>
</gene>
<name>A0ABQ0LUF0_MYCCL</name>